<evidence type="ECO:0000313" key="2">
    <source>
        <dbReference type="EMBL" id="PID58231.1"/>
    </source>
</evidence>
<proteinExistence type="predicted"/>
<evidence type="ECO:0000313" key="3">
    <source>
        <dbReference type="Proteomes" id="UP000229740"/>
    </source>
</evidence>
<accession>A0A2G6E8Y6</accession>
<dbReference type="AlphaFoldDB" id="A0A2G6E8Y6"/>
<gene>
    <name evidence="2" type="ORF">CSB45_03960</name>
</gene>
<dbReference type="Pfam" id="PF08349">
    <property type="entry name" value="DUF1722"/>
    <property type="match status" value="1"/>
</dbReference>
<protein>
    <recommendedName>
        <fullName evidence="1">DUF1722 domain-containing protein</fullName>
    </recommendedName>
</protein>
<comment type="caution">
    <text evidence="2">The sequence shown here is derived from an EMBL/GenBank/DDBJ whole genome shotgun (WGS) entry which is preliminary data.</text>
</comment>
<reference evidence="2 3" key="1">
    <citation type="submission" date="2017-10" db="EMBL/GenBank/DDBJ databases">
        <title>Novel microbial diversity and functional potential in the marine mammal oral microbiome.</title>
        <authorList>
            <person name="Dudek N.K."/>
            <person name="Sun C.L."/>
            <person name="Burstein D."/>
            <person name="Kantor R.S."/>
            <person name="Aliaga Goltsman D.S."/>
            <person name="Bik E.M."/>
            <person name="Thomas B.C."/>
            <person name="Banfield J.F."/>
            <person name="Relman D.A."/>
        </authorList>
    </citation>
    <scope>NUCLEOTIDE SEQUENCE [LARGE SCALE GENOMIC DNA]</scope>
    <source>
        <strain evidence="2">DOLZORAL124_49_17</strain>
    </source>
</reference>
<dbReference type="PANTHER" id="PTHR30087:SF0">
    <property type="entry name" value="INNER MEMBRANE PROTEIN"/>
    <property type="match status" value="1"/>
</dbReference>
<name>A0A2G6E8Y6_9BACT</name>
<dbReference type="Proteomes" id="UP000229740">
    <property type="component" value="Unassembled WGS sequence"/>
</dbReference>
<dbReference type="PANTHER" id="PTHR30087">
    <property type="entry name" value="INNER MEMBRANE PROTEIN"/>
    <property type="match status" value="1"/>
</dbReference>
<dbReference type="EMBL" id="PDPS01000023">
    <property type="protein sequence ID" value="PID58231.1"/>
    <property type="molecule type" value="Genomic_DNA"/>
</dbReference>
<organism evidence="2 3">
    <name type="scientific">candidate division KSB3 bacterium</name>
    <dbReference type="NCBI Taxonomy" id="2044937"/>
    <lineage>
        <taxon>Bacteria</taxon>
        <taxon>candidate division KSB3</taxon>
    </lineage>
</organism>
<sequence length="283" mass="32393">MDFPTPIVYGSNSQMTENNIIRTLQHSIDFRPLRPEMQSALETLHLSKNQPSDQAGSRKEAEELIKRFLNELTEADGFLFSIRPGPYDLPQSLQNSGRVSHCVQGLAIEYAERLHNVTVREHFLTKLFAFASFRSAKHKGTIQDLAGFHSQYKLLLMAYNQSQMRVMGKIVAHHTKADLQELFTNYETHLTHALTDAPRPQAIVNVLQHAFGGFSKKYLSPEEKRSFLEGLEDYRAGRIPLSAILSKLRAWALQYRNTYILTQRFMNPYPKELREISQPGQGC</sequence>
<dbReference type="InterPro" id="IPR013560">
    <property type="entry name" value="DUF1722"/>
</dbReference>
<feature type="domain" description="DUF1722" evidence="1">
    <location>
        <begin position="153"/>
        <end position="270"/>
    </location>
</feature>
<evidence type="ECO:0000259" key="1">
    <source>
        <dbReference type="Pfam" id="PF08349"/>
    </source>
</evidence>